<dbReference type="Pfam" id="PF00160">
    <property type="entry name" value="Pro_isomerase"/>
    <property type="match status" value="1"/>
</dbReference>
<dbReference type="PRINTS" id="PR00153">
    <property type="entry name" value="CSAPPISMRASE"/>
</dbReference>
<evidence type="ECO:0000256" key="7">
    <source>
        <dbReference type="PROSITE-ProRule" id="PRU00339"/>
    </source>
</evidence>
<dbReference type="OMA" id="QFFITTY"/>
<evidence type="ECO:0000313" key="10">
    <source>
        <dbReference type="Proteomes" id="UP000001996"/>
    </source>
</evidence>
<dbReference type="PROSITE" id="PS50072">
    <property type="entry name" value="CSA_PPIASE_2"/>
    <property type="match status" value="1"/>
</dbReference>
<dbReference type="InParanoid" id="A5DXX1"/>
<dbReference type="KEGG" id="lel:PVL30_002234"/>
<dbReference type="FunCoup" id="A5DXX1">
    <property type="interactions" value="57"/>
</dbReference>
<keyword evidence="10" id="KW-1185">Reference proteome</keyword>
<dbReference type="SUPFAM" id="SSF48452">
    <property type="entry name" value="TPR-like"/>
    <property type="match status" value="1"/>
</dbReference>
<dbReference type="EC" id="5.2.1.8" evidence="2"/>
<dbReference type="PANTHER" id="PTHR11071:SF561">
    <property type="entry name" value="PEPTIDYL-PROLYL CIS-TRANS ISOMERASE D-RELATED"/>
    <property type="match status" value="1"/>
</dbReference>
<dbReference type="Proteomes" id="UP000001996">
    <property type="component" value="Unassembled WGS sequence"/>
</dbReference>
<name>A5DXX1_LODEL</name>
<dbReference type="FunFam" id="1.25.40.10:FF:000029">
    <property type="entry name" value="peptidyl-prolyl cis-trans isomerase D"/>
    <property type="match status" value="1"/>
</dbReference>
<protein>
    <recommendedName>
        <fullName evidence="2">peptidylprolyl isomerase</fullName>
        <ecNumber evidence="2">5.2.1.8</ecNumber>
    </recommendedName>
</protein>
<dbReference type="CDD" id="cd00317">
    <property type="entry name" value="cyclophilin"/>
    <property type="match status" value="1"/>
</dbReference>
<dbReference type="GO" id="GO:0051082">
    <property type="term" value="F:unfolded protein binding"/>
    <property type="evidence" value="ECO:0007669"/>
    <property type="project" value="UniProtKB-ARBA"/>
</dbReference>
<dbReference type="Gene3D" id="2.40.100.10">
    <property type="entry name" value="Cyclophilin-like"/>
    <property type="match status" value="1"/>
</dbReference>
<dbReference type="Gene3D" id="1.25.40.10">
    <property type="entry name" value="Tetratricopeptide repeat domain"/>
    <property type="match status" value="1"/>
</dbReference>
<dbReference type="eggNOG" id="KOG0546">
    <property type="taxonomic scope" value="Eukaryota"/>
</dbReference>
<dbReference type="EMBL" id="CH981525">
    <property type="protein sequence ID" value="EDK44029.1"/>
    <property type="molecule type" value="Genomic_DNA"/>
</dbReference>
<dbReference type="GO" id="GO:0042026">
    <property type="term" value="P:protein refolding"/>
    <property type="evidence" value="ECO:0007669"/>
    <property type="project" value="UniProtKB-ARBA"/>
</dbReference>
<dbReference type="STRING" id="379508.A5DXX1"/>
<evidence type="ECO:0000256" key="3">
    <source>
        <dbReference type="ARBA" id="ARBA00022737"/>
    </source>
</evidence>
<feature type="repeat" description="TPR" evidence="7">
    <location>
        <begin position="312"/>
        <end position="345"/>
    </location>
</feature>
<dbReference type="AlphaFoldDB" id="A5DXX1"/>
<keyword evidence="3" id="KW-0677">Repeat</keyword>
<evidence type="ECO:0000256" key="2">
    <source>
        <dbReference type="ARBA" id="ARBA00013194"/>
    </source>
</evidence>
<sequence>MKIETENEKAYIDITIDSQKVGRIVFKLYDDLAPQTCENFLTLCKGITLGVSDNEILYTYKGNQFNRVIKNFVIQAGDLNGGNISTIYGSDATRPIPAENLCDEMPPFKLCLANNGDVNANGSQFFITTYPQPHLAKKHSVFGEVIHGKSVIREIERVKTNLENVPEVAITIESCGVWDKDMGVPVYNASYDSISGDIYEEYPEDDTNFDQESTQEAYDAACKMKESGAQLFKMGKKQDAWFKWRKCLRYIVEFDPDQDQNPELYVKFKELKKKVYLNLSLVCLQLENHQKAIDYSTFLLDMDAKVSQQDRAKALFRRGSSYFSLKKFENSLRDLKEAHEIVPDDKVISAKMTAAEKAIAQKKENEKSKYAKFFG</sequence>
<evidence type="ECO:0000259" key="8">
    <source>
        <dbReference type="PROSITE" id="PS50072"/>
    </source>
</evidence>
<dbReference type="GO" id="GO:0016018">
    <property type="term" value="F:cyclosporin A binding"/>
    <property type="evidence" value="ECO:0007669"/>
    <property type="project" value="TreeGrafter"/>
</dbReference>
<evidence type="ECO:0000256" key="5">
    <source>
        <dbReference type="ARBA" id="ARBA00023110"/>
    </source>
</evidence>
<dbReference type="InterPro" id="IPR002130">
    <property type="entry name" value="Cyclophilin-type_PPIase_dom"/>
</dbReference>
<dbReference type="SUPFAM" id="SSF50891">
    <property type="entry name" value="Cyclophilin-like"/>
    <property type="match status" value="1"/>
</dbReference>
<dbReference type="VEuPathDB" id="FungiDB:LELG_02208"/>
<dbReference type="GeneID" id="5234148"/>
<dbReference type="GO" id="GO:0005737">
    <property type="term" value="C:cytoplasm"/>
    <property type="evidence" value="ECO:0007669"/>
    <property type="project" value="TreeGrafter"/>
</dbReference>
<dbReference type="PROSITE" id="PS50005">
    <property type="entry name" value="TPR"/>
    <property type="match status" value="1"/>
</dbReference>
<dbReference type="OrthoDB" id="407558at2759"/>
<evidence type="ECO:0000256" key="4">
    <source>
        <dbReference type="ARBA" id="ARBA00022803"/>
    </source>
</evidence>
<dbReference type="Pfam" id="PF13181">
    <property type="entry name" value="TPR_8"/>
    <property type="match status" value="1"/>
</dbReference>
<dbReference type="PANTHER" id="PTHR11071">
    <property type="entry name" value="PEPTIDYL-PROLYL CIS-TRANS ISOMERASE"/>
    <property type="match status" value="1"/>
</dbReference>
<proteinExistence type="predicted"/>
<accession>A5DXX1</accession>
<comment type="catalytic activity">
    <reaction evidence="1">
        <text>[protein]-peptidylproline (omega=180) = [protein]-peptidylproline (omega=0)</text>
        <dbReference type="Rhea" id="RHEA:16237"/>
        <dbReference type="Rhea" id="RHEA-COMP:10747"/>
        <dbReference type="Rhea" id="RHEA-COMP:10748"/>
        <dbReference type="ChEBI" id="CHEBI:83833"/>
        <dbReference type="ChEBI" id="CHEBI:83834"/>
        <dbReference type="EC" id="5.2.1.8"/>
    </reaction>
</comment>
<dbReference type="InterPro" id="IPR029000">
    <property type="entry name" value="Cyclophilin-like_dom_sf"/>
</dbReference>
<keyword evidence="5" id="KW-0697">Rotamase</keyword>
<gene>
    <name evidence="9" type="ORF">LELG_02208</name>
</gene>
<dbReference type="HOGENOM" id="CLU_012062_37_0_1"/>
<evidence type="ECO:0000313" key="9">
    <source>
        <dbReference type="EMBL" id="EDK44029.1"/>
    </source>
</evidence>
<feature type="domain" description="PPIase cyclophilin-type" evidence="8">
    <location>
        <begin position="11"/>
        <end position="177"/>
    </location>
</feature>
<dbReference type="SMART" id="SM00028">
    <property type="entry name" value="TPR"/>
    <property type="match status" value="2"/>
</dbReference>
<keyword evidence="4 7" id="KW-0802">TPR repeat</keyword>
<evidence type="ECO:0000256" key="1">
    <source>
        <dbReference type="ARBA" id="ARBA00000971"/>
    </source>
</evidence>
<organism evidence="9 10">
    <name type="scientific">Lodderomyces elongisporus (strain ATCC 11503 / CBS 2605 / JCM 1781 / NBRC 1676 / NRRL YB-4239)</name>
    <name type="common">Yeast</name>
    <name type="synonym">Saccharomyces elongisporus</name>
    <dbReference type="NCBI Taxonomy" id="379508"/>
    <lineage>
        <taxon>Eukaryota</taxon>
        <taxon>Fungi</taxon>
        <taxon>Dikarya</taxon>
        <taxon>Ascomycota</taxon>
        <taxon>Saccharomycotina</taxon>
        <taxon>Pichiomycetes</taxon>
        <taxon>Debaryomycetaceae</taxon>
        <taxon>Candida/Lodderomyces clade</taxon>
        <taxon>Lodderomyces</taxon>
    </lineage>
</organism>
<keyword evidence="6" id="KW-0413">Isomerase</keyword>
<evidence type="ECO:0000256" key="6">
    <source>
        <dbReference type="ARBA" id="ARBA00023235"/>
    </source>
</evidence>
<reference evidence="9 10" key="1">
    <citation type="journal article" date="2009" name="Nature">
        <title>Evolution of pathogenicity and sexual reproduction in eight Candida genomes.</title>
        <authorList>
            <person name="Butler G."/>
            <person name="Rasmussen M.D."/>
            <person name="Lin M.F."/>
            <person name="Santos M.A."/>
            <person name="Sakthikumar S."/>
            <person name="Munro C.A."/>
            <person name="Rheinbay E."/>
            <person name="Grabherr M."/>
            <person name="Forche A."/>
            <person name="Reedy J.L."/>
            <person name="Agrafioti I."/>
            <person name="Arnaud M.B."/>
            <person name="Bates S."/>
            <person name="Brown A.J."/>
            <person name="Brunke S."/>
            <person name="Costanzo M.C."/>
            <person name="Fitzpatrick D.A."/>
            <person name="de Groot P.W."/>
            <person name="Harris D."/>
            <person name="Hoyer L.L."/>
            <person name="Hube B."/>
            <person name="Klis F.M."/>
            <person name="Kodira C."/>
            <person name="Lennard N."/>
            <person name="Logue M.E."/>
            <person name="Martin R."/>
            <person name="Neiman A.M."/>
            <person name="Nikolaou E."/>
            <person name="Quail M.A."/>
            <person name="Quinn J."/>
            <person name="Santos M.C."/>
            <person name="Schmitzberger F.F."/>
            <person name="Sherlock G."/>
            <person name="Shah P."/>
            <person name="Silverstein K.A."/>
            <person name="Skrzypek M.S."/>
            <person name="Soll D."/>
            <person name="Staggs R."/>
            <person name="Stansfield I."/>
            <person name="Stumpf M.P."/>
            <person name="Sudbery P.E."/>
            <person name="Srikantha T."/>
            <person name="Zeng Q."/>
            <person name="Berman J."/>
            <person name="Berriman M."/>
            <person name="Heitman J."/>
            <person name="Gow N.A."/>
            <person name="Lorenz M.C."/>
            <person name="Birren B.W."/>
            <person name="Kellis M."/>
            <person name="Cuomo C.A."/>
        </authorList>
    </citation>
    <scope>NUCLEOTIDE SEQUENCE [LARGE SCALE GENOMIC DNA]</scope>
    <source>
        <strain evidence="10">ATCC 11503 / BCRC 21390 / CBS 2605 / JCM 1781 / NBRC 1676 / NRRL YB-4239</strain>
    </source>
</reference>
<dbReference type="GO" id="GO:0003755">
    <property type="term" value="F:peptidyl-prolyl cis-trans isomerase activity"/>
    <property type="evidence" value="ECO:0007669"/>
    <property type="project" value="UniProtKB-KW"/>
</dbReference>
<dbReference type="InterPro" id="IPR019734">
    <property type="entry name" value="TPR_rpt"/>
</dbReference>
<dbReference type="InterPro" id="IPR011990">
    <property type="entry name" value="TPR-like_helical_dom_sf"/>
</dbReference>